<dbReference type="PANTHER" id="PTHR18866">
    <property type="entry name" value="CARBOXYLASE:PYRUVATE/ACETYL-COA/PROPIONYL-COA CARBOXYLASE"/>
    <property type="match status" value="1"/>
</dbReference>
<keyword evidence="12" id="KW-1185">Reference proteome</keyword>
<comment type="catalytic activity">
    <reaction evidence="6">
        <text>N(6)-biotinyl-L-lysyl-[protein] + hydrogencarbonate + ATP = N(6)-carboxybiotinyl-L-lysyl-[protein] + ADP + phosphate + H(+)</text>
        <dbReference type="Rhea" id="RHEA:13501"/>
        <dbReference type="Rhea" id="RHEA-COMP:10505"/>
        <dbReference type="Rhea" id="RHEA-COMP:10506"/>
        <dbReference type="ChEBI" id="CHEBI:15378"/>
        <dbReference type="ChEBI" id="CHEBI:17544"/>
        <dbReference type="ChEBI" id="CHEBI:30616"/>
        <dbReference type="ChEBI" id="CHEBI:43474"/>
        <dbReference type="ChEBI" id="CHEBI:83144"/>
        <dbReference type="ChEBI" id="CHEBI:83145"/>
        <dbReference type="ChEBI" id="CHEBI:456216"/>
        <dbReference type="EC" id="6.3.4.14"/>
    </reaction>
    <physiologicalReaction direction="left-to-right" evidence="6">
        <dbReference type="Rhea" id="RHEA:13502"/>
    </physiologicalReaction>
</comment>
<evidence type="ECO:0000256" key="2">
    <source>
        <dbReference type="ARBA" id="ARBA00022598"/>
    </source>
</evidence>
<dbReference type="CDD" id="cd06850">
    <property type="entry name" value="biotinyl_domain"/>
    <property type="match status" value="1"/>
</dbReference>
<dbReference type="InterPro" id="IPR011761">
    <property type="entry name" value="ATP-grasp"/>
</dbReference>
<dbReference type="SMART" id="SM00878">
    <property type="entry name" value="Biotin_carb_C"/>
    <property type="match status" value="1"/>
</dbReference>
<dbReference type="Gene3D" id="2.40.50.100">
    <property type="match status" value="1"/>
</dbReference>
<keyword evidence="2" id="KW-0436">Ligase</keyword>
<evidence type="ECO:0000259" key="9">
    <source>
        <dbReference type="PROSITE" id="PS50975"/>
    </source>
</evidence>
<dbReference type="InterPro" id="IPR011764">
    <property type="entry name" value="Biotin_carboxylation_dom"/>
</dbReference>
<dbReference type="Pfam" id="PF02785">
    <property type="entry name" value="Biotin_carb_C"/>
    <property type="match status" value="1"/>
</dbReference>
<dbReference type="GO" id="GO:0004075">
    <property type="term" value="F:biotin carboxylase activity"/>
    <property type="evidence" value="ECO:0007669"/>
    <property type="project" value="UniProtKB-EC"/>
</dbReference>
<keyword evidence="4 7" id="KW-0067">ATP-binding</keyword>
<dbReference type="PROSITE" id="PS00867">
    <property type="entry name" value="CPSASE_2"/>
    <property type="match status" value="1"/>
</dbReference>
<evidence type="ECO:0000256" key="5">
    <source>
        <dbReference type="ARBA" id="ARBA00023267"/>
    </source>
</evidence>
<dbReference type="InterPro" id="IPR050856">
    <property type="entry name" value="Biotin_carboxylase_complex"/>
</dbReference>
<dbReference type="PROSITE" id="PS00866">
    <property type="entry name" value="CPSASE_1"/>
    <property type="match status" value="1"/>
</dbReference>
<feature type="domain" description="Lipoyl-binding" evidence="8">
    <location>
        <begin position="578"/>
        <end position="653"/>
    </location>
</feature>
<reference evidence="11 12" key="1">
    <citation type="submission" date="2019-06" db="EMBL/GenBank/DDBJ databases">
        <title>Whole genome shotgun sequence of Pseudonocardia hydrocarbonoxydans NBRC 14498.</title>
        <authorList>
            <person name="Hosoyama A."/>
            <person name="Uohara A."/>
            <person name="Ohji S."/>
            <person name="Ichikawa N."/>
        </authorList>
    </citation>
    <scope>NUCLEOTIDE SEQUENCE [LARGE SCALE GENOMIC DNA]</scope>
    <source>
        <strain evidence="11 12">NBRC 14498</strain>
    </source>
</reference>
<dbReference type="AlphaFoldDB" id="A0A4Y3WMY2"/>
<dbReference type="Gene3D" id="3.30.470.20">
    <property type="entry name" value="ATP-grasp fold, B domain"/>
    <property type="match status" value="1"/>
</dbReference>
<dbReference type="InterPro" id="IPR016185">
    <property type="entry name" value="PreATP-grasp_dom_sf"/>
</dbReference>
<dbReference type="SUPFAM" id="SSF51230">
    <property type="entry name" value="Single hybrid motif"/>
    <property type="match status" value="1"/>
</dbReference>
<feature type="domain" description="Biotin carboxylation" evidence="10">
    <location>
        <begin position="1"/>
        <end position="448"/>
    </location>
</feature>
<dbReference type="Proteomes" id="UP000320338">
    <property type="component" value="Unassembled WGS sequence"/>
</dbReference>
<evidence type="ECO:0000256" key="7">
    <source>
        <dbReference type="PROSITE-ProRule" id="PRU00409"/>
    </source>
</evidence>
<evidence type="ECO:0000313" key="12">
    <source>
        <dbReference type="Proteomes" id="UP000320338"/>
    </source>
</evidence>
<dbReference type="RefSeq" id="WP_141278672.1">
    <property type="nucleotide sequence ID" value="NZ_BAAARZ010000008.1"/>
</dbReference>
<dbReference type="PANTHER" id="PTHR18866:SF126">
    <property type="entry name" value="BIOTIN CARBOXYLASE"/>
    <property type="match status" value="1"/>
</dbReference>
<dbReference type="GO" id="GO:0046872">
    <property type="term" value="F:metal ion binding"/>
    <property type="evidence" value="ECO:0007669"/>
    <property type="project" value="InterPro"/>
</dbReference>
<dbReference type="FunFam" id="2.40.50.100:FF:000003">
    <property type="entry name" value="Acetyl-CoA carboxylase biotin carboxyl carrier protein"/>
    <property type="match status" value="1"/>
</dbReference>
<dbReference type="InterPro" id="IPR005482">
    <property type="entry name" value="Biotin_COase_C"/>
</dbReference>
<keyword evidence="5" id="KW-0092">Biotin</keyword>
<dbReference type="Pfam" id="PF21139">
    <property type="entry name" value="BT_MCC_alpha"/>
    <property type="match status" value="1"/>
</dbReference>
<dbReference type="PROSITE" id="PS50979">
    <property type="entry name" value="BC"/>
    <property type="match status" value="1"/>
</dbReference>
<dbReference type="InterPro" id="IPR011054">
    <property type="entry name" value="Rudment_hybrid_motif"/>
</dbReference>
<evidence type="ECO:0000313" key="11">
    <source>
        <dbReference type="EMBL" id="GEC20144.1"/>
    </source>
</evidence>
<proteinExistence type="predicted"/>
<dbReference type="SUPFAM" id="SSF56059">
    <property type="entry name" value="Glutathione synthetase ATP-binding domain-like"/>
    <property type="match status" value="1"/>
</dbReference>
<dbReference type="InterPro" id="IPR048429">
    <property type="entry name" value="MCC_alpha_BT"/>
</dbReference>
<dbReference type="PROSITE" id="PS50975">
    <property type="entry name" value="ATP_GRASP"/>
    <property type="match status" value="1"/>
</dbReference>
<dbReference type="InterPro" id="IPR005481">
    <property type="entry name" value="BC-like_N"/>
</dbReference>
<dbReference type="PROSITE" id="PS00188">
    <property type="entry name" value="BIOTIN"/>
    <property type="match status" value="1"/>
</dbReference>
<dbReference type="FunFam" id="3.40.50.20:FF:000010">
    <property type="entry name" value="Propionyl-CoA carboxylase subunit alpha"/>
    <property type="match status" value="1"/>
</dbReference>
<evidence type="ECO:0000259" key="10">
    <source>
        <dbReference type="PROSITE" id="PS50979"/>
    </source>
</evidence>
<evidence type="ECO:0000256" key="3">
    <source>
        <dbReference type="ARBA" id="ARBA00022741"/>
    </source>
</evidence>
<dbReference type="OrthoDB" id="9760256at2"/>
<protein>
    <submittedName>
        <fullName evidence="11">Acetyl/propionyl-CoA carboxylase subuit alpha</fullName>
    </submittedName>
</protein>
<dbReference type="Pfam" id="PF00289">
    <property type="entry name" value="Biotin_carb_N"/>
    <property type="match status" value="1"/>
</dbReference>
<accession>A0A4Y3WMY2</accession>
<feature type="domain" description="ATP-grasp" evidence="9">
    <location>
        <begin position="120"/>
        <end position="321"/>
    </location>
</feature>
<dbReference type="SUPFAM" id="SSF51246">
    <property type="entry name" value="Rudiment single hybrid motif"/>
    <property type="match status" value="1"/>
</dbReference>
<dbReference type="Pfam" id="PF02786">
    <property type="entry name" value="CPSase_L_D2"/>
    <property type="match status" value="1"/>
</dbReference>
<keyword evidence="3 7" id="KW-0547">Nucleotide-binding</keyword>
<sequence>MIHKLLVANRGEIAVRVFRTARALGIGCVAVYSDPDADAPFVAAADEAVRLPGAAPADTYLRGDLVLDAARATGADAIHPGYGFLSENAGFARDCAAAGITFVGPSPEAIAAMGSKTEAKALMAAAGVPVLPGATVGADDDLAALGERVGFPLLVKAAFGGGGRGMRVVPDPGSLEEAVASARREAASAFGDGTVFLERLVVDPRHVEVQILGDAHGSLVALFERECSIQRRYQKIVEEAPSPAVDDALRARLCAAAVTAGEALATLGAGPYVGAGTVEFVLDADGTFGFLEVNTRLQVEHPVTELVTGLDLVELQLRVAEGEPLPPEVHDARITGHAIEARLYAEDPSAGFLPATGTLHRVAVPGDVRVDTGVADGSVIGPHYDPMLAKVIAHGPTRAAAARTLAAALHGARLHGVLTNRELLVGILREPDFLAGATDTGYLDRHPAVALGADDAVPVHAACAALARQAAHRAAAPVLRAVPSGWRNVAVAPQRVAFTVGPQRSVEVAYRVHRGGVEVAVDGAPLALTVHAVTPAAVDLTVDGVRRTVSVHAVAGAHHVDSALGSTTLAEVARFVDPSSVQVPGSLLAPMPGTVLRVLAEPGAAVTAGRALVVLEAMKMEHTVAAPADGELTELHVAAGDQVATGQVLAVVTGATG</sequence>
<comment type="caution">
    <text evidence="11">The sequence shown here is derived from an EMBL/GenBank/DDBJ whole genome shotgun (WGS) entry which is preliminary data.</text>
</comment>
<dbReference type="InterPro" id="IPR000089">
    <property type="entry name" value="Biotin_lipoyl"/>
</dbReference>
<comment type="cofactor">
    <cofactor evidence="1">
        <name>biotin</name>
        <dbReference type="ChEBI" id="CHEBI:57586"/>
    </cofactor>
</comment>
<gene>
    <name evidence="11" type="ORF">PHY01_24270</name>
</gene>
<dbReference type="InterPro" id="IPR005479">
    <property type="entry name" value="CPAse_ATP-bd"/>
</dbReference>
<organism evidence="11 12">
    <name type="scientific">Pseudonocardia hydrocarbonoxydans</name>
    <dbReference type="NCBI Taxonomy" id="76726"/>
    <lineage>
        <taxon>Bacteria</taxon>
        <taxon>Bacillati</taxon>
        <taxon>Actinomycetota</taxon>
        <taxon>Actinomycetes</taxon>
        <taxon>Pseudonocardiales</taxon>
        <taxon>Pseudonocardiaceae</taxon>
        <taxon>Pseudonocardia</taxon>
    </lineage>
</organism>
<name>A0A4Y3WMY2_9PSEU</name>
<dbReference type="EMBL" id="BJNG01000017">
    <property type="protein sequence ID" value="GEC20144.1"/>
    <property type="molecule type" value="Genomic_DNA"/>
</dbReference>
<evidence type="ECO:0000256" key="4">
    <source>
        <dbReference type="ARBA" id="ARBA00022840"/>
    </source>
</evidence>
<evidence type="ECO:0000256" key="6">
    <source>
        <dbReference type="ARBA" id="ARBA00048501"/>
    </source>
</evidence>
<evidence type="ECO:0000256" key="1">
    <source>
        <dbReference type="ARBA" id="ARBA00001953"/>
    </source>
</evidence>
<dbReference type="InterPro" id="IPR001882">
    <property type="entry name" value="Biotin_BS"/>
</dbReference>
<dbReference type="GO" id="GO:0005524">
    <property type="term" value="F:ATP binding"/>
    <property type="evidence" value="ECO:0007669"/>
    <property type="project" value="UniProtKB-UniRule"/>
</dbReference>
<dbReference type="Pfam" id="PF00364">
    <property type="entry name" value="Biotin_lipoyl"/>
    <property type="match status" value="1"/>
</dbReference>
<dbReference type="SUPFAM" id="SSF52440">
    <property type="entry name" value="PreATP-grasp domain"/>
    <property type="match status" value="1"/>
</dbReference>
<dbReference type="InterPro" id="IPR011053">
    <property type="entry name" value="Single_hybrid_motif"/>
</dbReference>
<evidence type="ECO:0000259" key="8">
    <source>
        <dbReference type="PROSITE" id="PS50968"/>
    </source>
</evidence>
<dbReference type="PROSITE" id="PS50968">
    <property type="entry name" value="BIOTINYL_LIPOYL"/>
    <property type="match status" value="1"/>
</dbReference>